<evidence type="ECO:0000313" key="8">
    <source>
        <dbReference type="Proteomes" id="UP001341840"/>
    </source>
</evidence>
<dbReference type="NCBIfam" id="TIGR01614">
    <property type="entry name" value="PME_inhib"/>
    <property type="match status" value="1"/>
</dbReference>
<name>A0ABU6ZRJ4_9FABA</name>
<dbReference type="Gene3D" id="1.20.140.40">
    <property type="entry name" value="Invertase/pectin methylesterase inhibitor family protein"/>
    <property type="match status" value="1"/>
</dbReference>
<dbReference type="InterPro" id="IPR006501">
    <property type="entry name" value="Pectinesterase_inhib_dom"/>
</dbReference>
<dbReference type="PANTHER" id="PTHR36710">
    <property type="entry name" value="PECTINESTERASE INHIBITOR-LIKE"/>
    <property type="match status" value="1"/>
</dbReference>
<dbReference type="InterPro" id="IPR052421">
    <property type="entry name" value="PCW_Enzyme_Inhibitor"/>
</dbReference>
<dbReference type="SUPFAM" id="SSF101148">
    <property type="entry name" value="Plant invertase/pectin methylesterase inhibitor"/>
    <property type="match status" value="1"/>
</dbReference>
<comment type="similarity">
    <text evidence="3">Belongs to the PMEI family.</text>
</comment>
<proteinExistence type="inferred from homology"/>
<feature type="domain" description="Pectinesterase inhibitor" evidence="6">
    <location>
        <begin position="33"/>
        <end position="167"/>
    </location>
</feature>
<keyword evidence="8" id="KW-1185">Reference proteome</keyword>
<reference evidence="7 8" key="1">
    <citation type="journal article" date="2023" name="Plants (Basel)">
        <title>Bridging the Gap: Combining Genomics and Transcriptomics Approaches to Understand Stylosanthes scabra, an Orphan Legume from the Brazilian Caatinga.</title>
        <authorList>
            <person name="Ferreira-Neto J.R.C."/>
            <person name="da Silva M.D."/>
            <person name="Binneck E."/>
            <person name="de Melo N.F."/>
            <person name="da Silva R.H."/>
            <person name="de Melo A.L.T.M."/>
            <person name="Pandolfi V."/>
            <person name="Bustamante F.O."/>
            <person name="Brasileiro-Vidal A.C."/>
            <person name="Benko-Iseppon A.M."/>
        </authorList>
    </citation>
    <scope>NUCLEOTIDE SEQUENCE [LARGE SCALE GENOMIC DNA]</scope>
    <source>
        <tissue evidence="7">Leaves</tissue>
    </source>
</reference>
<accession>A0ABU6ZRJ4</accession>
<dbReference type="Pfam" id="PF04043">
    <property type="entry name" value="PMEI"/>
    <property type="match status" value="1"/>
</dbReference>
<evidence type="ECO:0000313" key="7">
    <source>
        <dbReference type="EMBL" id="MED6224559.1"/>
    </source>
</evidence>
<dbReference type="InterPro" id="IPR035513">
    <property type="entry name" value="Invertase/methylesterase_inhib"/>
</dbReference>
<evidence type="ECO:0000256" key="2">
    <source>
        <dbReference type="ARBA" id="ARBA00023157"/>
    </source>
</evidence>
<dbReference type="EMBL" id="JASCZI010273277">
    <property type="protein sequence ID" value="MED6224559.1"/>
    <property type="molecule type" value="Genomic_DNA"/>
</dbReference>
<dbReference type="InterPro" id="IPR034086">
    <property type="entry name" value="PMEI_plant"/>
</dbReference>
<gene>
    <name evidence="7" type="ORF">PIB30_085287</name>
</gene>
<organism evidence="7 8">
    <name type="scientific">Stylosanthes scabra</name>
    <dbReference type="NCBI Taxonomy" id="79078"/>
    <lineage>
        <taxon>Eukaryota</taxon>
        <taxon>Viridiplantae</taxon>
        <taxon>Streptophyta</taxon>
        <taxon>Embryophyta</taxon>
        <taxon>Tracheophyta</taxon>
        <taxon>Spermatophyta</taxon>
        <taxon>Magnoliopsida</taxon>
        <taxon>eudicotyledons</taxon>
        <taxon>Gunneridae</taxon>
        <taxon>Pentapetalae</taxon>
        <taxon>rosids</taxon>
        <taxon>fabids</taxon>
        <taxon>Fabales</taxon>
        <taxon>Fabaceae</taxon>
        <taxon>Papilionoideae</taxon>
        <taxon>50 kb inversion clade</taxon>
        <taxon>dalbergioids sensu lato</taxon>
        <taxon>Dalbergieae</taxon>
        <taxon>Pterocarpus clade</taxon>
        <taxon>Stylosanthes</taxon>
    </lineage>
</organism>
<keyword evidence="2" id="KW-1015">Disulfide bond</keyword>
<evidence type="ECO:0000259" key="6">
    <source>
        <dbReference type="SMART" id="SM00856"/>
    </source>
</evidence>
<evidence type="ECO:0000256" key="3">
    <source>
        <dbReference type="ARBA" id="ARBA00038471"/>
    </source>
</evidence>
<evidence type="ECO:0000256" key="5">
    <source>
        <dbReference type="SAM" id="SignalP"/>
    </source>
</evidence>
<dbReference type="CDD" id="cd15797">
    <property type="entry name" value="PMEI"/>
    <property type="match status" value="1"/>
</dbReference>
<keyword evidence="1 5" id="KW-0732">Signal</keyword>
<evidence type="ECO:0000256" key="1">
    <source>
        <dbReference type="ARBA" id="ARBA00022729"/>
    </source>
</evidence>
<sequence>MVNFSVNLKPSLVSFIVLIFLLLDASSLSYASNRVVEIGEICKQTINPSVCSRVLNPKQGADLVTLEGYTIGVTGAKVRDTINLIKGLIAKTTDPGLSSHYKTCLAHFDEALDDINYARENLNKGDYLGVNVAASSADEDVDDCVSGDSPSDPPVQDPSVLPQYATLVQQEVRGVKNPTQGKFS</sequence>
<dbReference type="PANTHER" id="PTHR36710:SF20">
    <property type="entry name" value="PECTINESTERASE INHIBITOR DOMAIN PROTEIN"/>
    <property type="match status" value="1"/>
</dbReference>
<dbReference type="SMART" id="SM00856">
    <property type="entry name" value="PMEI"/>
    <property type="match status" value="1"/>
</dbReference>
<dbReference type="Proteomes" id="UP001341840">
    <property type="component" value="Unassembled WGS sequence"/>
</dbReference>
<feature type="signal peptide" evidence="5">
    <location>
        <begin position="1"/>
        <end position="31"/>
    </location>
</feature>
<comment type="caution">
    <text evidence="7">The sequence shown here is derived from an EMBL/GenBank/DDBJ whole genome shotgun (WGS) entry which is preliminary data.</text>
</comment>
<feature type="region of interest" description="Disordered" evidence="4">
    <location>
        <begin position="139"/>
        <end position="159"/>
    </location>
</feature>
<evidence type="ECO:0000256" key="4">
    <source>
        <dbReference type="SAM" id="MobiDB-lite"/>
    </source>
</evidence>
<protein>
    <recommendedName>
        <fullName evidence="6">Pectinesterase inhibitor domain-containing protein</fullName>
    </recommendedName>
</protein>
<feature type="chain" id="PRO_5045726543" description="Pectinesterase inhibitor domain-containing protein" evidence="5">
    <location>
        <begin position="32"/>
        <end position="184"/>
    </location>
</feature>